<keyword evidence="4" id="KW-1185">Reference proteome</keyword>
<accession>A0A194S0S6</accession>
<feature type="compositionally biased region" description="Low complexity" evidence="1">
    <location>
        <begin position="13"/>
        <end position="22"/>
    </location>
</feature>
<feature type="compositionally biased region" description="Pro residues" evidence="1">
    <location>
        <begin position="415"/>
        <end position="429"/>
    </location>
</feature>
<protein>
    <submittedName>
        <fullName evidence="3">Uncharacterized protein</fullName>
    </submittedName>
</protein>
<feature type="region of interest" description="Disordered" evidence="1">
    <location>
        <begin position="90"/>
        <end position="164"/>
    </location>
</feature>
<feature type="region of interest" description="Disordered" evidence="1">
    <location>
        <begin position="219"/>
        <end position="238"/>
    </location>
</feature>
<feature type="region of interest" description="Disordered" evidence="1">
    <location>
        <begin position="1"/>
        <end position="28"/>
    </location>
</feature>
<feature type="compositionally biased region" description="Acidic residues" evidence="1">
    <location>
        <begin position="336"/>
        <end position="347"/>
    </location>
</feature>
<evidence type="ECO:0000256" key="1">
    <source>
        <dbReference type="SAM" id="MobiDB-lite"/>
    </source>
</evidence>
<keyword evidence="2" id="KW-0812">Transmembrane</keyword>
<feature type="compositionally biased region" description="Low complexity" evidence="1">
    <location>
        <begin position="404"/>
        <end position="414"/>
    </location>
</feature>
<proteinExistence type="predicted"/>
<evidence type="ECO:0000256" key="2">
    <source>
        <dbReference type="SAM" id="Phobius"/>
    </source>
</evidence>
<feature type="compositionally biased region" description="Basic residues" evidence="1">
    <location>
        <begin position="282"/>
        <end position="297"/>
    </location>
</feature>
<evidence type="ECO:0000313" key="4">
    <source>
        <dbReference type="Proteomes" id="UP000053890"/>
    </source>
</evidence>
<sequence length="429" mass="45121">MPALDRRQQVWPTTTSSAATSTPDLAQTSATRFVPQATSSADSSSSGSGSDGSVSVWKYAIVVILCVFALGALVRLGLLHRLRRQRTIYSRDQQQHHRARPRPRPRTADSQRSLNNSVYSLDLEHAELPPPGYDEAQPDPNAPAAPVAAATVAPTGPASAPRRGPFARLTSLFRRGNADTAVPMQHLSTARTPASQQRPADPATLAEVAHLRRALRDAGLLGPSSSSSSSGPRSFADLTPSQRAALNGATPAVLVAAAAAMAGPHTGNGDDDVETDSERRRAERVRRRAERRLRRRREREAQREAEEGLGLPTYSRKVADGEATLQRADGWKTDGSDGDDGDDSGDSGDERERGAVDGAALGGAGAVVPTLDGAHPPRASTSSTAAEPSQERVAVVAEDDDLPRAASSSTRSLPSSPPAVPAPAPRAEP</sequence>
<feature type="compositionally biased region" description="Polar residues" evidence="1">
    <location>
        <begin position="110"/>
        <end position="119"/>
    </location>
</feature>
<organism evidence="3 4">
    <name type="scientific">Rhodotorula graminis (strain WP1)</name>
    <dbReference type="NCBI Taxonomy" id="578459"/>
    <lineage>
        <taxon>Eukaryota</taxon>
        <taxon>Fungi</taxon>
        <taxon>Dikarya</taxon>
        <taxon>Basidiomycota</taxon>
        <taxon>Pucciniomycotina</taxon>
        <taxon>Microbotryomycetes</taxon>
        <taxon>Sporidiobolales</taxon>
        <taxon>Sporidiobolaceae</taxon>
        <taxon>Rhodotorula</taxon>
    </lineage>
</organism>
<gene>
    <name evidence="3" type="ORF">RHOBADRAFT_54001</name>
</gene>
<dbReference type="RefSeq" id="XP_018270188.1">
    <property type="nucleotide sequence ID" value="XM_018417102.1"/>
</dbReference>
<feature type="compositionally biased region" description="Low complexity" evidence="1">
    <location>
        <begin position="138"/>
        <end position="161"/>
    </location>
</feature>
<feature type="compositionally biased region" description="Basic residues" evidence="1">
    <location>
        <begin position="96"/>
        <end position="105"/>
    </location>
</feature>
<feature type="compositionally biased region" description="Low complexity" evidence="1">
    <location>
        <begin position="219"/>
        <end position="230"/>
    </location>
</feature>
<feature type="transmembrane region" description="Helical" evidence="2">
    <location>
        <begin position="56"/>
        <end position="78"/>
    </location>
</feature>
<evidence type="ECO:0000313" key="3">
    <source>
        <dbReference type="EMBL" id="KPV74139.1"/>
    </source>
</evidence>
<dbReference type="GeneID" id="28977550"/>
<dbReference type="Proteomes" id="UP000053890">
    <property type="component" value="Unassembled WGS sequence"/>
</dbReference>
<feature type="region of interest" description="Disordered" evidence="1">
    <location>
        <begin position="263"/>
        <end position="429"/>
    </location>
</feature>
<name>A0A194S0S6_RHOGW</name>
<dbReference type="EMBL" id="KQ474080">
    <property type="protein sequence ID" value="KPV74139.1"/>
    <property type="molecule type" value="Genomic_DNA"/>
</dbReference>
<reference evidence="3 4" key="1">
    <citation type="journal article" date="2015" name="Front. Microbiol.">
        <title>Genome sequence of the plant growth promoting endophytic yeast Rhodotorula graminis WP1.</title>
        <authorList>
            <person name="Firrincieli A."/>
            <person name="Otillar R."/>
            <person name="Salamov A."/>
            <person name="Schmutz J."/>
            <person name="Khan Z."/>
            <person name="Redman R.S."/>
            <person name="Fleck N.D."/>
            <person name="Lindquist E."/>
            <person name="Grigoriev I.V."/>
            <person name="Doty S.L."/>
        </authorList>
    </citation>
    <scope>NUCLEOTIDE SEQUENCE [LARGE SCALE GENOMIC DNA]</scope>
    <source>
        <strain evidence="3 4">WP1</strain>
    </source>
</reference>
<keyword evidence="2" id="KW-1133">Transmembrane helix</keyword>
<dbReference type="AlphaFoldDB" id="A0A194S0S6"/>
<keyword evidence="2" id="KW-0472">Membrane</keyword>